<dbReference type="EMBL" id="JAHWYN010000003">
    <property type="protein sequence ID" value="MBW4359612.1"/>
    <property type="molecule type" value="Genomic_DNA"/>
</dbReference>
<gene>
    <name evidence="1" type="ORF">KZH69_03840</name>
</gene>
<dbReference type="PROSITE" id="PS51257">
    <property type="entry name" value="PROKAR_LIPOPROTEIN"/>
    <property type="match status" value="1"/>
</dbReference>
<dbReference type="RefSeq" id="WP_219316143.1">
    <property type="nucleotide sequence ID" value="NZ_JAHWYN010000003.1"/>
</dbReference>
<organism evidence="1 2">
    <name type="scientific">Flavobacterium taihuense</name>
    <dbReference type="NCBI Taxonomy" id="2857508"/>
    <lineage>
        <taxon>Bacteria</taxon>
        <taxon>Pseudomonadati</taxon>
        <taxon>Bacteroidota</taxon>
        <taxon>Flavobacteriia</taxon>
        <taxon>Flavobacteriales</taxon>
        <taxon>Flavobacteriaceae</taxon>
        <taxon>Flavobacterium</taxon>
    </lineage>
</organism>
<keyword evidence="2" id="KW-1185">Reference proteome</keyword>
<accession>A0ABS6XSH0</accession>
<evidence type="ECO:0000313" key="1">
    <source>
        <dbReference type="EMBL" id="MBW4359612.1"/>
    </source>
</evidence>
<comment type="caution">
    <text evidence="1">The sequence shown here is derived from an EMBL/GenBank/DDBJ whole genome shotgun (WGS) entry which is preliminary data.</text>
</comment>
<dbReference type="Proteomes" id="UP000812031">
    <property type="component" value="Unassembled WGS sequence"/>
</dbReference>
<proteinExistence type="predicted"/>
<evidence type="ECO:0000313" key="2">
    <source>
        <dbReference type="Proteomes" id="UP000812031"/>
    </source>
</evidence>
<evidence type="ECO:0008006" key="3">
    <source>
        <dbReference type="Google" id="ProtNLM"/>
    </source>
</evidence>
<name>A0ABS6XSH0_9FLAO</name>
<protein>
    <recommendedName>
        <fullName evidence="3">Lipoprotein</fullName>
    </recommendedName>
</protein>
<reference evidence="1 2" key="1">
    <citation type="submission" date="2021-07" db="EMBL/GenBank/DDBJ databases">
        <title>Flavobacterium sp. nov. isolated from sediment on the Taihu Lake.</title>
        <authorList>
            <person name="Qu J.-H."/>
        </authorList>
    </citation>
    <scope>NUCLEOTIDE SEQUENCE [LARGE SCALE GENOMIC DNA]</scope>
    <source>
        <strain evidence="1 2">NAS39</strain>
    </source>
</reference>
<sequence length="433" mass="48323">MIKKFLLLSVVISQLTISCSKEDTPTDPSEQNLETQIAEIVKLPYSSLKPEQQKVKLEAEANDMLLQMDKSKTSGAIEAIENLGNLLSINSIDIFDGKNDNQIEDILNVSGVYAIYTWDNANQVWIKTASSTELKFIFPAKKSQTTNNASLSSNSTSSDIKVPFSDTDQIYLPTSVSAILTIDNTQAATFVVNSKYSNGKDTPDSSGFKMTLNDGYAWEISGKKTPIEAKSAFTFNGNNIIEFNSGSTANIDELLKEDALVSYRGKANGLIRLMDNFVIVCEMNIEGLANDEAALDQSLVYPEDSNSKTYYTDLSTYKKNFSEGDVLANNKNVKMILVSKKDGTKIADVIQKSEKTNIYDSHSVWVDDNTIADYGGYWNWDYSFTGALVQEYDEVLYLKFNDNTEVEMSLYFSTGFDDLNTKFEDFLTSFERN</sequence>